<dbReference type="PANTHER" id="PTHR46224:SF64">
    <property type="entry name" value="IQ MOTIF AND ANKYRIN REPEAT DOMAIN-CONTAINING PROTEIN 1"/>
    <property type="match status" value="1"/>
</dbReference>
<dbReference type="PRINTS" id="PR01415">
    <property type="entry name" value="ANKYRIN"/>
</dbReference>
<dbReference type="InterPro" id="IPR051616">
    <property type="entry name" value="Cul2-RING_E3_ligase_SR"/>
</dbReference>
<dbReference type="Proteomes" id="UP000515158">
    <property type="component" value="Unplaced"/>
</dbReference>
<dbReference type="SUPFAM" id="SSF48403">
    <property type="entry name" value="Ankyrin repeat"/>
    <property type="match status" value="1"/>
</dbReference>
<evidence type="ECO:0000313" key="4">
    <source>
        <dbReference type="RefSeq" id="XP_034255734.1"/>
    </source>
</evidence>
<dbReference type="PROSITE" id="PS50297">
    <property type="entry name" value="ANK_REP_REGION"/>
    <property type="match status" value="4"/>
</dbReference>
<feature type="repeat" description="ANK" evidence="1">
    <location>
        <begin position="174"/>
        <end position="206"/>
    </location>
</feature>
<proteinExistence type="predicted"/>
<dbReference type="RefSeq" id="XP_034255734.1">
    <property type="nucleotide sequence ID" value="XM_034399843.1"/>
</dbReference>
<evidence type="ECO:0000256" key="1">
    <source>
        <dbReference type="PROSITE-ProRule" id="PRU00023"/>
    </source>
</evidence>
<dbReference type="PANTHER" id="PTHR46224">
    <property type="entry name" value="ANKYRIN REPEAT FAMILY PROTEIN"/>
    <property type="match status" value="1"/>
</dbReference>
<dbReference type="InterPro" id="IPR002110">
    <property type="entry name" value="Ankyrin_rpt"/>
</dbReference>
<dbReference type="Gene3D" id="1.25.40.20">
    <property type="entry name" value="Ankyrin repeat-containing domain"/>
    <property type="match status" value="3"/>
</dbReference>
<dbReference type="AlphaFoldDB" id="A0A6P9AC30"/>
<dbReference type="SMART" id="SM00248">
    <property type="entry name" value="ANK"/>
    <property type="match status" value="9"/>
</dbReference>
<dbReference type="RefSeq" id="XP_034255735.1">
    <property type="nucleotide sequence ID" value="XM_034399844.1"/>
</dbReference>
<sequence length="544" mass="60155">MNEWDNLFVYPPTSLNYAASNGDVDLLRVHLQAGKRPDTMDHRGWTPLHVAAANDKLECIDVLLEDSRTNPLQRTHSGDTAAELSVISKASLPVVKRLLENGGRTVMKPFMLHVACYNGSLDVVKLLVSSGCDINVHEEINEQTPLHRAAEGKRQEVLQYLLSIGAKVNLGDSSACTPLFEAVQQDSLECAKILLQAGAKPNRRTCDGVTPLMMACQKGNCEMVKLLLSFGAKPNLYAKDYSMALTLAVHGGWVDIVRILMPLLCHNTVVNASRNPSAGAVSLFCVAIDSESEECLSILLEADLPLEVKMWPLHRKFRDMQPHVKYTKCGAMSFLLMDKMSEFGDRTIAILEKLIQAGFPVNVKKKSELSPLVAALLFPLLQPPVGQVAILDRLVSAGAEVDYRSMPSNKLPDALLAACLKCNGLALKALLPFSAVCPHQLLEHFIEAKSTIFCYFLIAEASLGDDFSGLEAKVNNLIQNKPNKEVWLNFLPRLRESFPSLQGIARRKVRECIRSHTANTQEFLQCIENLNVPSLIKSYLRFRV</sequence>
<dbReference type="RefSeq" id="XP_034255733.1">
    <property type="nucleotide sequence ID" value="XM_034399842.1"/>
</dbReference>
<feature type="repeat" description="ANK" evidence="1">
    <location>
        <begin position="207"/>
        <end position="239"/>
    </location>
</feature>
<evidence type="ECO:0000313" key="3">
    <source>
        <dbReference type="RefSeq" id="XP_034255733.1"/>
    </source>
</evidence>
<dbReference type="OrthoDB" id="5406014at2759"/>
<dbReference type="KEGG" id="tpal:117653867"/>
<evidence type="ECO:0000313" key="5">
    <source>
        <dbReference type="RefSeq" id="XP_034255735.1"/>
    </source>
</evidence>
<feature type="repeat" description="ANK" evidence="1">
    <location>
        <begin position="43"/>
        <end position="65"/>
    </location>
</feature>
<protein>
    <submittedName>
        <fullName evidence="3 4">Ankyrin repeat and SOCS box protein 3-like</fullName>
    </submittedName>
</protein>
<dbReference type="Pfam" id="PF12796">
    <property type="entry name" value="Ank_2"/>
    <property type="match status" value="3"/>
</dbReference>
<evidence type="ECO:0000313" key="2">
    <source>
        <dbReference type="Proteomes" id="UP000515158"/>
    </source>
</evidence>
<evidence type="ECO:0000313" key="6">
    <source>
        <dbReference type="RefSeq" id="XP_034255736.1"/>
    </source>
</evidence>
<dbReference type="GeneID" id="117653867"/>
<accession>A0A6P9AC30</accession>
<dbReference type="RefSeq" id="XP_034255737.1">
    <property type="nucleotide sequence ID" value="XM_034399846.1"/>
</dbReference>
<feature type="repeat" description="ANK" evidence="1">
    <location>
        <begin position="141"/>
        <end position="173"/>
    </location>
</feature>
<keyword evidence="2" id="KW-1185">Reference proteome</keyword>
<organism evidence="3">
    <name type="scientific">Thrips palmi</name>
    <name type="common">Melon thrips</name>
    <dbReference type="NCBI Taxonomy" id="161013"/>
    <lineage>
        <taxon>Eukaryota</taxon>
        <taxon>Metazoa</taxon>
        <taxon>Ecdysozoa</taxon>
        <taxon>Arthropoda</taxon>
        <taxon>Hexapoda</taxon>
        <taxon>Insecta</taxon>
        <taxon>Pterygota</taxon>
        <taxon>Neoptera</taxon>
        <taxon>Paraneoptera</taxon>
        <taxon>Thysanoptera</taxon>
        <taxon>Terebrantia</taxon>
        <taxon>Thripoidea</taxon>
        <taxon>Thripidae</taxon>
        <taxon>Thrips</taxon>
    </lineage>
</organism>
<evidence type="ECO:0000313" key="7">
    <source>
        <dbReference type="RefSeq" id="XP_034255737.1"/>
    </source>
</evidence>
<reference evidence="3 4" key="1">
    <citation type="submission" date="2025-04" db="UniProtKB">
        <authorList>
            <consortium name="RefSeq"/>
        </authorList>
    </citation>
    <scope>IDENTIFICATION</scope>
    <source>
        <tissue evidence="3 4">Total insect</tissue>
    </source>
</reference>
<dbReference type="PROSITE" id="PS50088">
    <property type="entry name" value="ANK_REPEAT"/>
    <property type="match status" value="5"/>
</dbReference>
<name>A0A6P9AC30_THRPL</name>
<dbReference type="InterPro" id="IPR036770">
    <property type="entry name" value="Ankyrin_rpt-contain_sf"/>
</dbReference>
<keyword evidence="1" id="KW-0040">ANK repeat</keyword>
<feature type="repeat" description="ANK" evidence="1">
    <location>
        <begin position="112"/>
        <end position="139"/>
    </location>
</feature>
<gene>
    <name evidence="3 4 5 6 7" type="primary">LOC117653867</name>
</gene>
<dbReference type="RefSeq" id="XP_034255736.1">
    <property type="nucleotide sequence ID" value="XM_034399845.1"/>
</dbReference>